<keyword evidence="3" id="KW-0378">Hydrolase</keyword>
<dbReference type="Pfam" id="PF02129">
    <property type="entry name" value="Peptidase_S15"/>
    <property type="match status" value="1"/>
</dbReference>
<evidence type="ECO:0000313" key="3">
    <source>
        <dbReference type="EMBL" id="MFI6502981.1"/>
    </source>
</evidence>
<name>A0ABW7Z495_9ACTN</name>
<evidence type="ECO:0000313" key="4">
    <source>
        <dbReference type="Proteomes" id="UP001612741"/>
    </source>
</evidence>
<protein>
    <submittedName>
        <fullName evidence="3">Alpha/beta hydrolase</fullName>
    </submittedName>
</protein>
<feature type="region of interest" description="Disordered" evidence="1">
    <location>
        <begin position="152"/>
        <end position="180"/>
    </location>
</feature>
<dbReference type="RefSeq" id="WP_397088686.1">
    <property type="nucleotide sequence ID" value="NZ_JBITGY010000011.1"/>
</dbReference>
<dbReference type="InterPro" id="IPR000383">
    <property type="entry name" value="Xaa-Pro-like_dom"/>
</dbReference>
<evidence type="ECO:0000259" key="2">
    <source>
        <dbReference type="Pfam" id="PF02129"/>
    </source>
</evidence>
<dbReference type="GO" id="GO:0016787">
    <property type="term" value="F:hydrolase activity"/>
    <property type="evidence" value="ECO:0007669"/>
    <property type="project" value="UniProtKB-KW"/>
</dbReference>
<dbReference type="InterPro" id="IPR051411">
    <property type="entry name" value="Polyketide_trans_af380"/>
</dbReference>
<feature type="domain" description="Xaa-Pro dipeptidyl-peptidase-like" evidence="2">
    <location>
        <begin position="18"/>
        <end position="144"/>
    </location>
</feature>
<organism evidence="3 4">
    <name type="scientific">Nonomuraea typhae</name>
    <dbReference type="NCBI Taxonomy" id="2603600"/>
    <lineage>
        <taxon>Bacteria</taxon>
        <taxon>Bacillati</taxon>
        <taxon>Actinomycetota</taxon>
        <taxon>Actinomycetes</taxon>
        <taxon>Streptosporangiales</taxon>
        <taxon>Streptosporangiaceae</taxon>
        <taxon>Nonomuraea</taxon>
    </lineage>
</organism>
<comment type="caution">
    <text evidence="3">The sequence shown here is derived from an EMBL/GenBank/DDBJ whole genome shotgun (WGS) entry which is preliminary data.</text>
</comment>
<sequence length="180" mass="18962">MSTVATRAATVQTPFWNIAANLLLPPGFEESHKYPAIISAHPIGSCKEQTAGNVYGPALAQEGFVVIAFDASFQGDSGGEPRWTEDPAQRVADFSHVVDHLVTLDYVDAGRIGVLGICGGGGYATNATMLERRIKALGAIVPVNYGTTRSSCWNRSASSAPRRRGAASFAEPRHATGSAT</sequence>
<evidence type="ECO:0000256" key="1">
    <source>
        <dbReference type="SAM" id="MobiDB-lite"/>
    </source>
</evidence>
<dbReference type="EMBL" id="JBITGY010000011">
    <property type="protein sequence ID" value="MFI6502981.1"/>
    <property type="molecule type" value="Genomic_DNA"/>
</dbReference>
<dbReference type="PANTHER" id="PTHR47751">
    <property type="entry name" value="SUPERFAMILY HYDROLASE, PUTATIVE (AFU_ORTHOLOGUE AFUA_2G16580)-RELATED"/>
    <property type="match status" value="1"/>
</dbReference>
<proteinExistence type="predicted"/>
<accession>A0ABW7Z495</accession>
<dbReference type="Proteomes" id="UP001612741">
    <property type="component" value="Unassembled WGS sequence"/>
</dbReference>
<dbReference type="InterPro" id="IPR029058">
    <property type="entry name" value="AB_hydrolase_fold"/>
</dbReference>
<dbReference type="Gene3D" id="3.40.50.1820">
    <property type="entry name" value="alpha/beta hydrolase"/>
    <property type="match status" value="1"/>
</dbReference>
<dbReference type="SUPFAM" id="SSF53474">
    <property type="entry name" value="alpha/beta-Hydrolases"/>
    <property type="match status" value="1"/>
</dbReference>
<reference evidence="3 4" key="1">
    <citation type="submission" date="2024-10" db="EMBL/GenBank/DDBJ databases">
        <title>The Natural Products Discovery Center: Release of the First 8490 Sequenced Strains for Exploring Actinobacteria Biosynthetic Diversity.</title>
        <authorList>
            <person name="Kalkreuter E."/>
            <person name="Kautsar S.A."/>
            <person name="Yang D."/>
            <person name="Bader C.D."/>
            <person name="Teijaro C.N."/>
            <person name="Fluegel L."/>
            <person name="Davis C.M."/>
            <person name="Simpson J.R."/>
            <person name="Lauterbach L."/>
            <person name="Steele A.D."/>
            <person name="Gui C."/>
            <person name="Meng S."/>
            <person name="Li G."/>
            <person name="Viehrig K."/>
            <person name="Ye F."/>
            <person name="Su P."/>
            <person name="Kiefer A.F."/>
            <person name="Nichols A."/>
            <person name="Cepeda A.J."/>
            <person name="Yan W."/>
            <person name="Fan B."/>
            <person name="Jiang Y."/>
            <person name="Adhikari A."/>
            <person name="Zheng C.-J."/>
            <person name="Schuster L."/>
            <person name="Cowan T.M."/>
            <person name="Smanski M.J."/>
            <person name="Chevrette M.G."/>
            <person name="De Carvalho L.P.S."/>
            <person name="Shen B."/>
        </authorList>
    </citation>
    <scope>NUCLEOTIDE SEQUENCE [LARGE SCALE GENOMIC DNA]</scope>
    <source>
        <strain evidence="3 4">NPDC050545</strain>
    </source>
</reference>
<gene>
    <name evidence="3" type="ORF">ACIBG2_36765</name>
</gene>
<dbReference type="PANTHER" id="PTHR47751:SF1">
    <property type="entry name" value="SUPERFAMILY HYDROLASE, PUTATIVE (AFU_ORTHOLOGUE AFUA_2G16580)-RELATED"/>
    <property type="match status" value="1"/>
</dbReference>
<keyword evidence="4" id="KW-1185">Reference proteome</keyword>